<dbReference type="PANTHER" id="PTHR30193:SF1">
    <property type="entry name" value="ABC TRANSPORTER PERMEASE PROTEIN YESP-RELATED"/>
    <property type="match status" value="1"/>
</dbReference>
<keyword evidence="4 7" id="KW-0812">Transmembrane</keyword>
<feature type="transmembrane region" description="Helical" evidence="7">
    <location>
        <begin position="181"/>
        <end position="204"/>
    </location>
</feature>
<feature type="transmembrane region" description="Helical" evidence="7">
    <location>
        <begin position="285"/>
        <end position="307"/>
    </location>
</feature>
<dbReference type="InterPro" id="IPR000515">
    <property type="entry name" value="MetI-like"/>
</dbReference>
<feature type="transmembrane region" description="Helical" evidence="7">
    <location>
        <begin position="132"/>
        <end position="150"/>
    </location>
</feature>
<evidence type="ECO:0000259" key="8">
    <source>
        <dbReference type="PROSITE" id="PS50928"/>
    </source>
</evidence>
<evidence type="ECO:0000313" key="9">
    <source>
        <dbReference type="EMBL" id="SDN87646.1"/>
    </source>
</evidence>
<name>A0A1H0EZC0_9BACI</name>
<dbReference type="Gene3D" id="1.10.3720.10">
    <property type="entry name" value="MetI-like"/>
    <property type="match status" value="1"/>
</dbReference>
<reference evidence="10" key="1">
    <citation type="submission" date="2016-10" db="EMBL/GenBank/DDBJ databases">
        <authorList>
            <person name="Varghese N."/>
            <person name="Submissions S."/>
        </authorList>
    </citation>
    <scope>NUCLEOTIDE SEQUENCE [LARGE SCALE GENOMIC DNA]</scope>
    <source>
        <strain evidence="10">CGMCC 1.10369</strain>
    </source>
</reference>
<feature type="transmembrane region" description="Helical" evidence="7">
    <location>
        <begin position="237"/>
        <end position="259"/>
    </location>
</feature>
<evidence type="ECO:0000256" key="6">
    <source>
        <dbReference type="ARBA" id="ARBA00023136"/>
    </source>
</evidence>
<dbReference type="GO" id="GO:0005886">
    <property type="term" value="C:plasma membrane"/>
    <property type="evidence" value="ECO:0007669"/>
    <property type="project" value="UniProtKB-SubCell"/>
</dbReference>
<evidence type="ECO:0000313" key="10">
    <source>
        <dbReference type="Proteomes" id="UP000198778"/>
    </source>
</evidence>
<dbReference type="PROSITE" id="PS50928">
    <property type="entry name" value="ABC_TM1"/>
    <property type="match status" value="1"/>
</dbReference>
<evidence type="ECO:0000256" key="5">
    <source>
        <dbReference type="ARBA" id="ARBA00022989"/>
    </source>
</evidence>
<dbReference type="GO" id="GO:0055085">
    <property type="term" value="P:transmembrane transport"/>
    <property type="evidence" value="ECO:0007669"/>
    <property type="project" value="InterPro"/>
</dbReference>
<feature type="transmembrane region" description="Helical" evidence="7">
    <location>
        <begin position="35"/>
        <end position="62"/>
    </location>
</feature>
<dbReference type="Pfam" id="PF00528">
    <property type="entry name" value="BPD_transp_1"/>
    <property type="match status" value="1"/>
</dbReference>
<keyword evidence="2 7" id="KW-0813">Transport</keyword>
<keyword evidence="5 7" id="KW-1133">Transmembrane helix</keyword>
<feature type="transmembrane region" description="Helical" evidence="7">
    <location>
        <begin position="95"/>
        <end position="120"/>
    </location>
</feature>
<keyword evidence="6 7" id="KW-0472">Membrane</keyword>
<dbReference type="EMBL" id="FNIL01000004">
    <property type="protein sequence ID" value="SDN87646.1"/>
    <property type="molecule type" value="Genomic_DNA"/>
</dbReference>
<dbReference type="Proteomes" id="UP000198778">
    <property type="component" value="Unassembled WGS sequence"/>
</dbReference>
<gene>
    <name evidence="9" type="ORF">SAMN04488053_104127</name>
</gene>
<evidence type="ECO:0000256" key="7">
    <source>
        <dbReference type="RuleBase" id="RU363032"/>
    </source>
</evidence>
<evidence type="ECO:0000256" key="2">
    <source>
        <dbReference type="ARBA" id="ARBA00022448"/>
    </source>
</evidence>
<evidence type="ECO:0000256" key="1">
    <source>
        <dbReference type="ARBA" id="ARBA00004651"/>
    </source>
</evidence>
<evidence type="ECO:0000256" key="4">
    <source>
        <dbReference type="ARBA" id="ARBA00022692"/>
    </source>
</evidence>
<organism evidence="9 10">
    <name type="scientific">Alkalicoccus daliensis</name>
    <dbReference type="NCBI Taxonomy" id="745820"/>
    <lineage>
        <taxon>Bacteria</taxon>
        <taxon>Bacillati</taxon>
        <taxon>Bacillota</taxon>
        <taxon>Bacilli</taxon>
        <taxon>Bacillales</taxon>
        <taxon>Bacillaceae</taxon>
        <taxon>Alkalicoccus</taxon>
    </lineage>
</organism>
<dbReference type="STRING" id="745820.SAMN04488053_104127"/>
<keyword evidence="3" id="KW-1003">Cell membrane</keyword>
<protein>
    <submittedName>
        <fullName evidence="9">Carbohydrate ABC transporter membrane protein 1, CUT1 family</fullName>
    </submittedName>
</protein>
<evidence type="ECO:0000256" key="3">
    <source>
        <dbReference type="ARBA" id="ARBA00022475"/>
    </source>
</evidence>
<keyword evidence="10" id="KW-1185">Reference proteome</keyword>
<accession>A0A1H0EZC0</accession>
<dbReference type="CDD" id="cd06261">
    <property type="entry name" value="TM_PBP2"/>
    <property type="match status" value="1"/>
</dbReference>
<comment type="subcellular location">
    <subcellularLocation>
        <location evidence="1 7">Cell membrane</location>
        <topology evidence="1 7">Multi-pass membrane protein</topology>
    </subcellularLocation>
</comment>
<sequence>MAKSHEETADPSIYVPSQDEDMLKKQKKKEWKETLVGYAIISPWLLGFFLLILGPILASLYLSFTDYDLLSTPNWVGFDNYINILTSDPRFVQSLTVTLIFVFISTPLKLIFALGLAMLFNTGRKATGFFTTIYYIPSIIGGSVAIAVVWRQLFGRNGAINDILNSLGLSGLNWIGNPDTALSVLIILIVWQFGSPMIIFLAGLRQIPGELYEAASVDGANKVQTFIKITLPMLTPVIFFNLIMQTIGGFMIFTQAYLITQGGPMDSTLFYALYLYEMAFEYLRMGYASALAWILLVIIALITIIIFKTSSKWVFYESEGGR</sequence>
<dbReference type="PANTHER" id="PTHR30193">
    <property type="entry name" value="ABC TRANSPORTER PERMEASE PROTEIN"/>
    <property type="match status" value="1"/>
</dbReference>
<dbReference type="AlphaFoldDB" id="A0A1H0EZC0"/>
<comment type="similarity">
    <text evidence="7">Belongs to the binding-protein-dependent transport system permease family.</text>
</comment>
<dbReference type="SUPFAM" id="SSF161098">
    <property type="entry name" value="MetI-like"/>
    <property type="match status" value="1"/>
</dbReference>
<feature type="domain" description="ABC transmembrane type-1" evidence="8">
    <location>
        <begin position="95"/>
        <end position="306"/>
    </location>
</feature>
<proteinExistence type="inferred from homology"/>
<dbReference type="InterPro" id="IPR051393">
    <property type="entry name" value="ABC_transporter_permease"/>
</dbReference>
<dbReference type="InterPro" id="IPR035906">
    <property type="entry name" value="MetI-like_sf"/>
</dbReference>